<gene>
    <name evidence="7" type="ORF">FQU76_28575</name>
</gene>
<evidence type="ECO:0000313" key="7">
    <source>
        <dbReference type="EMBL" id="QDY79837.1"/>
    </source>
</evidence>
<dbReference type="Proteomes" id="UP000320580">
    <property type="component" value="Chromosome"/>
</dbReference>
<dbReference type="EMBL" id="CP042266">
    <property type="protein sequence ID" value="QDY79837.1"/>
    <property type="molecule type" value="Genomic_DNA"/>
</dbReference>
<evidence type="ECO:0000256" key="4">
    <source>
        <dbReference type="ARBA" id="ARBA00023136"/>
    </source>
</evidence>
<feature type="transmembrane region" description="Helical" evidence="5">
    <location>
        <begin position="61"/>
        <end position="80"/>
    </location>
</feature>
<dbReference type="AlphaFoldDB" id="A0A5B8JE38"/>
<proteinExistence type="predicted"/>
<sequence length="86" mass="9858">MSPKDTPRVHRRSRGGSRFTDWFTPARTTVVVLVVLAIVFMAENTEQVRIRLIIPLVTMPLYLALLLMFLVGALCGALFFRRRTPR</sequence>
<dbReference type="KEGG" id="sqz:FQU76_28575"/>
<dbReference type="GO" id="GO:0005886">
    <property type="term" value="C:plasma membrane"/>
    <property type="evidence" value="ECO:0007669"/>
    <property type="project" value="InterPro"/>
</dbReference>
<dbReference type="RefSeq" id="WP_146483120.1">
    <property type="nucleotide sequence ID" value="NZ_CP042266.1"/>
</dbReference>
<protein>
    <submittedName>
        <fullName evidence="7">DUF1049 domain-containing protein</fullName>
    </submittedName>
</protein>
<accession>A0A5B8JE38</accession>
<keyword evidence="8" id="KW-1185">Reference proteome</keyword>
<reference evidence="7 8" key="1">
    <citation type="submission" date="2019-07" db="EMBL/GenBank/DDBJ databases">
        <authorList>
            <person name="Zhu P."/>
        </authorList>
    </citation>
    <scope>NUCLEOTIDE SEQUENCE [LARGE SCALE GENOMIC DNA]</scope>
    <source>
        <strain evidence="7 8">SSL-25</strain>
    </source>
</reference>
<dbReference type="InterPro" id="IPR010445">
    <property type="entry name" value="LapA_dom"/>
</dbReference>
<evidence type="ECO:0000256" key="2">
    <source>
        <dbReference type="ARBA" id="ARBA00022692"/>
    </source>
</evidence>
<keyword evidence="2 5" id="KW-0812">Transmembrane</keyword>
<feature type="transmembrane region" description="Helical" evidence="5">
    <location>
        <begin position="21"/>
        <end position="41"/>
    </location>
</feature>
<organism evidence="7 8">
    <name type="scientific">Streptomyces qinzhouensis</name>
    <dbReference type="NCBI Taxonomy" id="2599401"/>
    <lineage>
        <taxon>Bacteria</taxon>
        <taxon>Bacillati</taxon>
        <taxon>Actinomycetota</taxon>
        <taxon>Actinomycetes</taxon>
        <taxon>Kitasatosporales</taxon>
        <taxon>Streptomycetaceae</taxon>
        <taxon>Streptomyces</taxon>
    </lineage>
</organism>
<name>A0A5B8JE38_9ACTN</name>
<evidence type="ECO:0000259" key="6">
    <source>
        <dbReference type="Pfam" id="PF06305"/>
    </source>
</evidence>
<keyword evidence="4 5" id="KW-0472">Membrane</keyword>
<dbReference type="Pfam" id="PF06305">
    <property type="entry name" value="LapA_dom"/>
    <property type="match status" value="1"/>
</dbReference>
<evidence type="ECO:0000256" key="1">
    <source>
        <dbReference type="ARBA" id="ARBA00022475"/>
    </source>
</evidence>
<keyword evidence="1" id="KW-1003">Cell membrane</keyword>
<evidence type="ECO:0000256" key="3">
    <source>
        <dbReference type="ARBA" id="ARBA00022989"/>
    </source>
</evidence>
<keyword evidence="3 5" id="KW-1133">Transmembrane helix</keyword>
<evidence type="ECO:0000313" key="8">
    <source>
        <dbReference type="Proteomes" id="UP000320580"/>
    </source>
</evidence>
<feature type="domain" description="Lipopolysaccharide assembly protein A" evidence="6">
    <location>
        <begin position="43"/>
        <end position="80"/>
    </location>
</feature>
<evidence type="ECO:0000256" key="5">
    <source>
        <dbReference type="SAM" id="Phobius"/>
    </source>
</evidence>